<feature type="domain" description="GerMN" evidence="2">
    <location>
        <begin position="85"/>
        <end position="174"/>
    </location>
</feature>
<keyword evidence="4" id="KW-1185">Reference proteome</keyword>
<reference evidence="4" key="1">
    <citation type="submission" date="2016-10" db="EMBL/GenBank/DDBJ databases">
        <authorList>
            <person name="Varghese N."/>
            <person name="Submissions S."/>
        </authorList>
    </citation>
    <scope>NUCLEOTIDE SEQUENCE [LARGE SCALE GENOMIC DNA]</scope>
    <source>
        <strain evidence="4">DSM 22329</strain>
    </source>
</reference>
<proteinExistence type="predicted"/>
<evidence type="ECO:0000313" key="4">
    <source>
        <dbReference type="Proteomes" id="UP000199077"/>
    </source>
</evidence>
<name>A0A1H0SGM7_9MICO</name>
<dbReference type="SMART" id="SM00909">
    <property type="entry name" value="Germane"/>
    <property type="match status" value="1"/>
</dbReference>
<dbReference type="STRING" id="443156.SAMN04489867_2353"/>
<sequence>MSWQRLGAAIGLTTVVALASACGVPDHGPPVTITRVPYNLTEPERRATATPSPRGTAPYVYLVRDQALVPVQASVSHVSDPAAAVTEVLAQLAAGPAEPDRSAGLSTALGPDATVRLVGLEGQVARVDIVAGDQQPAPSRVPLAVAQIVLTVTSVPGVAMVLVTSDGSPVELPLPGGALTGAPVTAQDYASLLERPAASGASGRPSQVATTR</sequence>
<dbReference type="RefSeq" id="WP_091785578.1">
    <property type="nucleotide sequence ID" value="NZ_LT629711.1"/>
</dbReference>
<dbReference type="EMBL" id="LT629711">
    <property type="protein sequence ID" value="SDP40847.1"/>
    <property type="molecule type" value="Genomic_DNA"/>
</dbReference>
<organism evidence="3 4">
    <name type="scientific">Pedococcus dokdonensis</name>
    <dbReference type="NCBI Taxonomy" id="443156"/>
    <lineage>
        <taxon>Bacteria</taxon>
        <taxon>Bacillati</taxon>
        <taxon>Actinomycetota</taxon>
        <taxon>Actinomycetes</taxon>
        <taxon>Micrococcales</taxon>
        <taxon>Intrasporangiaceae</taxon>
        <taxon>Pedococcus</taxon>
    </lineage>
</organism>
<evidence type="ECO:0000256" key="1">
    <source>
        <dbReference type="SAM" id="SignalP"/>
    </source>
</evidence>
<dbReference type="OrthoDB" id="3774064at2"/>
<accession>A0A1H0SGM7</accession>
<keyword evidence="1" id="KW-0732">Signal</keyword>
<evidence type="ECO:0000313" key="3">
    <source>
        <dbReference type="EMBL" id="SDP40847.1"/>
    </source>
</evidence>
<dbReference type="Proteomes" id="UP000199077">
    <property type="component" value="Chromosome I"/>
</dbReference>
<feature type="signal peptide" evidence="1">
    <location>
        <begin position="1"/>
        <end position="19"/>
    </location>
</feature>
<feature type="chain" id="PRO_5039581207" evidence="1">
    <location>
        <begin position="20"/>
        <end position="212"/>
    </location>
</feature>
<dbReference type="Pfam" id="PF10646">
    <property type="entry name" value="Germane"/>
    <property type="match status" value="1"/>
</dbReference>
<dbReference type="AlphaFoldDB" id="A0A1H0SGM7"/>
<dbReference type="PROSITE" id="PS51257">
    <property type="entry name" value="PROKAR_LIPOPROTEIN"/>
    <property type="match status" value="1"/>
</dbReference>
<evidence type="ECO:0000259" key="2">
    <source>
        <dbReference type="SMART" id="SM00909"/>
    </source>
</evidence>
<dbReference type="InterPro" id="IPR019606">
    <property type="entry name" value="GerMN"/>
</dbReference>
<protein>
    <submittedName>
        <fullName evidence="3">Sporulation and spore germination</fullName>
    </submittedName>
</protein>
<gene>
    <name evidence="3" type="ORF">SAMN04489867_2353</name>
</gene>